<dbReference type="InterPro" id="IPR057165">
    <property type="entry name" value="DUF7843"/>
</dbReference>
<dbReference type="InterPro" id="IPR057162">
    <property type="entry name" value="DUF7840"/>
</dbReference>
<name>B0SKR0_LEPBP</name>
<dbReference type="BioCyc" id="LBIF456481:LEPBI_RS03370-MONOMER"/>
<gene>
    <name evidence="4" type="ordered locus">LEPBI_I0685</name>
</gene>
<reference evidence="4 5" key="1">
    <citation type="journal article" date="2008" name="PLoS ONE">
        <title>Genome sequence of the saprophyte Leptospira biflexa provides insights into the evolution of Leptospira and the pathogenesis of leptospirosis.</title>
        <authorList>
            <person name="Picardeau M."/>
            <person name="Bulach D.M."/>
            <person name="Bouchier C."/>
            <person name="Zuerner R.L."/>
            <person name="Zidane N."/>
            <person name="Wilson P.J."/>
            <person name="Creno S."/>
            <person name="Kuczek E.S."/>
            <person name="Bommezzadri S."/>
            <person name="Davis J.C."/>
            <person name="McGrath A."/>
            <person name="Johnson M.J."/>
            <person name="Boursaux-Eude C."/>
            <person name="Seemann T."/>
            <person name="Rouy Z."/>
            <person name="Coppel R.L."/>
            <person name="Rood J.I."/>
            <person name="Lajus A."/>
            <person name="Davies J.K."/>
            <person name="Medigue C."/>
            <person name="Adler B."/>
        </authorList>
    </citation>
    <scope>NUCLEOTIDE SEQUENCE [LARGE SCALE GENOMIC DNA]</scope>
    <source>
        <strain evidence="5">Patoc 1 / ATCC 23582 / Paris</strain>
    </source>
</reference>
<dbReference type="Pfam" id="PF13387">
    <property type="entry name" value="Lnb_N"/>
    <property type="match status" value="1"/>
</dbReference>
<evidence type="ECO:0000313" key="5">
    <source>
        <dbReference type="Proteomes" id="UP000001847"/>
    </source>
</evidence>
<protein>
    <submittedName>
        <fullName evidence="4">Uncharacterized protein</fullName>
    </submittedName>
</protein>
<feature type="domain" description="DUF7843" evidence="3">
    <location>
        <begin position="31"/>
        <end position="106"/>
    </location>
</feature>
<dbReference type="KEGG" id="lbi:LEPBI_I0685"/>
<feature type="domain" description="Lnb N-terminal periplasmic" evidence="1">
    <location>
        <begin position="123"/>
        <end position="294"/>
    </location>
</feature>
<keyword evidence="5" id="KW-1185">Reference proteome</keyword>
<evidence type="ECO:0000259" key="3">
    <source>
        <dbReference type="Pfam" id="PF25225"/>
    </source>
</evidence>
<accession>B0SKR0</accession>
<dbReference type="EMBL" id="CP000786">
    <property type="protein sequence ID" value="ABZ96817.1"/>
    <property type="molecule type" value="Genomic_DNA"/>
</dbReference>
<dbReference type="Pfam" id="PF25225">
    <property type="entry name" value="DUF7843"/>
    <property type="match status" value="1"/>
</dbReference>
<proteinExistence type="predicted"/>
<evidence type="ECO:0000259" key="1">
    <source>
        <dbReference type="Pfam" id="PF13387"/>
    </source>
</evidence>
<dbReference type="HOGENOM" id="CLU_025316_1_0_12"/>
<sequence length="646" mass="75064">MKVWGGHTPTNESDQNLLQSLLDNPSVRRLGFHPEWLGLLHYKLVGKETYKSQVKGSLFFFDEDGENNPTKELEATLRSFLLETPIPEGQMHPICSFPARYQFIKRMFGVDLQHKNGIRCERFEQWKESLNVDSVSIVFASYYMMAPASVFGHTMVKFNQKSNSENDSEILDYAVNVAADVPETDPFRYAFYGLFGGYKAKYTLFPYYLKVNEYNDLENRDLWEYRLSLKQNELDLLLTHLWELSRGEFDYYFLNANCGTFLVELLDVVKPELNLKSKLGAVVSPVDTIKIYTNTDGLVVSEKYRPSLYSEIVNLVKEMDPEEKKVFWKILDEQPNQTLDFTSLEPEGKKIRTALVLDAYLLTNRYQKSKSQNLTESQNINFQKALEARSKFPSVYDTTLLKEIPTPPEGSHPKSRVSLGGGSSNFGNFLEWKYRFAYHDLLNQSKGSPPNSELVFFDAALRQYEGKRLEFTSFTLVRLVSLTPYNAISKHWSYLLDLGIQTALIKNRQNVWFREGMEIEEKPWQRKQVPNLDVAFGWTFSDEFSKTKERWGSVSFLMGFKSQFHPFWDFGGRYGPNVQTIYQKEWGNWKLLGGIQFQHYVSQTPENLLLSSISLRYLFSDVTELRLEMKQDPVYQEANGSFLYLF</sequence>
<dbReference type="AlphaFoldDB" id="B0SKR0"/>
<evidence type="ECO:0000313" key="4">
    <source>
        <dbReference type="EMBL" id="ABZ96817.1"/>
    </source>
</evidence>
<evidence type="ECO:0000259" key="2">
    <source>
        <dbReference type="Pfam" id="PF25222"/>
    </source>
</evidence>
<dbReference type="InterPro" id="IPR025178">
    <property type="entry name" value="Lnb_N"/>
</dbReference>
<organism evidence="4 5">
    <name type="scientific">Leptospira biflexa serovar Patoc (strain Patoc 1 / ATCC 23582 / Paris)</name>
    <dbReference type="NCBI Taxonomy" id="456481"/>
    <lineage>
        <taxon>Bacteria</taxon>
        <taxon>Pseudomonadati</taxon>
        <taxon>Spirochaetota</taxon>
        <taxon>Spirochaetia</taxon>
        <taxon>Leptospirales</taxon>
        <taxon>Leptospiraceae</taxon>
        <taxon>Leptospira</taxon>
    </lineage>
</organism>
<dbReference type="Pfam" id="PF25222">
    <property type="entry name" value="DUF7840"/>
    <property type="match status" value="1"/>
</dbReference>
<dbReference type="STRING" id="456481.LEPBI_I0685"/>
<dbReference type="Proteomes" id="UP000001847">
    <property type="component" value="Chromosome I"/>
</dbReference>
<feature type="domain" description="DUF7840" evidence="2">
    <location>
        <begin position="405"/>
        <end position="636"/>
    </location>
</feature>